<sequence>MALEVFKMNVAVYLYDGYYETEICIPTLFFSEENLFTIASDQEVVKCVDGRRLLIDKQVKEVKAEEIDVLIIPGGSPIPKEDIFQLIRDCEVKGAIIGGICGGVDYLAYAGILENRRFTSYYKPDVTYDFLPKSGIMTGSMYESDHKVVSAKPAAYLEFALELYRLSGKLDPKTVPSYLSWFKSPNAFEYK</sequence>
<dbReference type="EMBL" id="WBZB01000038">
    <property type="protein sequence ID" value="KAB3528950.1"/>
    <property type="molecule type" value="Genomic_DNA"/>
</dbReference>
<accession>A0A833M9M4</accession>
<organism evidence="2 3">
    <name type="scientific">Alkaliphilus serpentinus</name>
    <dbReference type="NCBI Taxonomy" id="1482731"/>
    <lineage>
        <taxon>Bacteria</taxon>
        <taxon>Bacillati</taxon>
        <taxon>Bacillota</taxon>
        <taxon>Clostridia</taxon>
        <taxon>Peptostreptococcales</taxon>
        <taxon>Natronincolaceae</taxon>
        <taxon>Alkaliphilus</taxon>
    </lineage>
</organism>
<gene>
    <name evidence="2" type="ORF">F8153_10640</name>
</gene>
<dbReference type="Pfam" id="PF01965">
    <property type="entry name" value="DJ-1_PfpI"/>
    <property type="match status" value="1"/>
</dbReference>
<name>A0A833M9M4_9FIRM</name>
<proteinExistence type="predicted"/>
<reference evidence="2 3" key="1">
    <citation type="submission" date="2019-10" db="EMBL/GenBank/DDBJ databases">
        <title>Alkaliphilus serpentinus sp. nov. and Alkaliphilus pronyensis sp. nov., two novel anaerobic alkaliphilic species isolated from the serpentinized-hosted hydrothermal field of the Prony Bay (New Caledonia).</title>
        <authorList>
            <person name="Postec A."/>
        </authorList>
    </citation>
    <scope>NUCLEOTIDE SEQUENCE [LARGE SCALE GENOMIC DNA]</scope>
    <source>
        <strain evidence="2 3">LacT</strain>
    </source>
</reference>
<dbReference type="GO" id="GO:0005737">
    <property type="term" value="C:cytoplasm"/>
    <property type="evidence" value="ECO:0007669"/>
    <property type="project" value="TreeGrafter"/>
</dbReference>
<dbReference type="InterPro" id="IPR029062">
    <property type="entry name" value="Class_I_gatase-like"/>
</dbReference>
<evidence type="ECO:0000313" key="3">
    <source>
        <dbReference type="Proteomes" id="UP000465601"/>
    </source>
</evidence>
<dbReference type="AlphaFoldDB" id="A0A833M9M4"/>
<protein>
    <recommendedName>
        <fullName evidence="1">DJ-1/PfpI domain-containing protein</fullName>
    </recommendedName>
</protein>
<feature type="domain" description="DJ-1/PfpI" evidence="1">
    <location>
        <begin position="9"/>
        <end position="164"/>
    </location>
</feature>
<keyword evidence="3" id="KW-1185">Reference proteome</keyword>
<dbReference type="PANTHER" id="PTHR48094">
    <property type="entry name" value="PROTEIN/NUCLEIC ACID DEGLYCASE DJ-1-RELATED"/>
    <property type="match status" value="1"/>
</dbReference>
<dbReference type="InterPro" id="IPR050325">
    <property type="entry name" value="Prot/Nucl_acid_deglycase"/>
</dbReference>
<dbReference type="OrthoDB" id="6003696at2"/>
<evidence type="ECO:0000259" key="1">
    <source>
        <dbReference type="Pfam" id="PF01965"/>
    </source>
</evidence>
<comment type="caution">
    <text evidence="2">The sequence shown here is derived from an EMBL/GenBank/DDBJ whole genome shotgun (WGS) entry which is preliminary data.</text>
</comment>
<dbReference type="InterPro" id="IPR002818">
    <property type="entry name" value="DJ-1/PfpI"/>
</dbReference>
<dbReference type="Gene3D" id="3.40.50.880">
    <property type="match status" value="1"/>
</dbReference>
<dbReference type="SUPFAM" id="SSF52317">
    <property type="entry name" value="Class I glutamine amidotransferase-like"/>
    <property type="match status" value="1"/>
</dbReference>
<dbReference type="PANTHER" id="PTHR48094:SF12">
    <property type="entry name" value="PARKINSON DISEASE PROTEIN 7 HOMOLOG"/>
    <property type="match status" value="1"/>
</dbReference>
<dbReference type="Proteomes" id="UP000465601">
    <property type="component" value="Unassembled WGS sequence"/>
</dbReference>
<evidence type="ECO:0000313" key="2">
    <source>
        <dbReference type="EMBL" id="KAB3528950.1"/>
    </source>
</evidence>